<name>A0A8W7NXQ5_ANOCL</name>
<dbReference type="Proteomes" id="UP000075882">
    <property type="component" value="Unassembled WGS sequence"/>
</dbReference>
<protein>
    <submittedName>
        <fullName evidence="1">Uncharacterized protein</fullName>
    </submittedName>
</protein>
<organism evidence="1">
    <name type="scientific">Anopheles coluzzii</name>
    <name type="common">African malaria mosquito</name>
    <dbReference type="NCBI Taxonomy" id="1518534"/>
    <lineage>
        <taxon>Eukaryota</taxon>
        <taxon>Metazoa</taxon>
        <taxon>Ecdysozoa</taxon>
        <taxon>Arthropoda</taxon>
        <taxon>Hexapoda</taxon>
        <taxon>Insecta</taxon>
        <taxon>Pterygota</taxon>
        <taxon>Neoptera</taxon>
        <taxon>Endopterygota</taxon>
        <taxon>Diptera</taxon>
        <taxon>Nematocera</taxon>
        <taxon>Culicoidea</taxon>
        <taxon>Culicidae</taxon>
        <taxon>Anophelinae</taxon>
        <taxon>Anopheles</taxon>
    </lineage>
</organism>
<reference evidence="1" key="1">
    <citation type="submission" date="2022-08" db="UniProtKB">
        <authorList>
            <consortium name="EnsemblMetazoa"/>
        </authorList>
    </citation>
    <scope>IDENTIFICATION</scope>
</reference>
<proteinExistence type="predicted"/>
<accession>A0A8W7NXQ5</accession>
<evidence type="ECO:0000313" key="1">
    <source>
        <dbReference type="EnsemblMetazoa" id="ACOM022354-PA.1"/>
    </source>
</evidence>
<sequence>MSQPTSAPYSVAYTITLWAPWSRGCISTTGPSSGPSSPVELEADTVEQQLRTGQLDQRQAQVGRNRGPHLALHIDRGEDAGGRRHQLDHLVPDPQVRMGEVAGALADKLDRALLLYQPELHQQRGRVDRLRDHELLRIGQALLQQRQQHRRTVPPDVRRDAHDAVEEGAAQMPILLVVQEGDHVRQDDVVRLLPAEEHAQLRDAGRHERLLHRGLRVRQQGQHRLVQHLVQRAQLGFVVRRRHVLRGAGVLRLLEKADRGVGQRCDVARVRHAHEGGVVGGERCDRGQDVLGKDVRVAAGQLAHQPQAAGERVERADADAGRCVLREMQDVGQDAVEYRFGGGVFGQRLQDFEREQLRPAEAEPADAGRDDARDQYQPVVVVVVVGRFGRVVATAAASPAASQYLHDLADVAVQPGDLLVRRHHRHGREHLQVGLQEGVEVLGEQLAPLLVQVQLGRFAIAWIGAEHRLDQLPQPLVLDPVQVLADQVDLAPPVREQLGKLERRGTLGPQLEQRAAGRKDVHLGQQLPGTVLPVADQRPVLRLDRFAAGRAHEPLRRDVARAPPARVEEVAVVGRIVLRQVGLNEAKSDSSTQFHEVIRMFSSLMSPWQIRCLWHWCSAHSIWNVIHFFSISVRNGRVETRSYRLCFTYCRTIRHAFSIVCERVANAEKGWIIFFSMNKVKSTTQICLYQRVGISGGSSESDLPDWIDSQKSNEFQNENQFLN</sequence>
<dbReference type="AlphaFoldDB" id="A0A8W7NXQ5"/>
<dbReference type="EnsemblMetazoa" id="ACOM022354-RA">
    <property type="protein sequence ID" value="ACOM022354-PA.1"/>
    <property type="gene ID" value="ACOM022354"/>
</dbReference>